<gene>
    <name evidence="1" type="ORF">DU34_13900</name>
</gene>
<proteinExistence type="predicted"/>
<protein>
    <submittedName>
        <fullName evidence="1">Uncharacterized protein</fullName>
    </submittedName>
</protein>
<evidence type="ECO:0000313" key="2">
    <source>
        <dbReference type="Proteomes" id="UP000034047"/>
    </source>
</evidence>
<name>A0A0F8CN13_METMZ</name>
<reference evidence="1 2" key="1">
    <citation type="journal article" date="2015" name="ISME J.">
        <title>Genomic and phenotypic differentiation among Methanosarcina mazei populations from Columbia River sediment.</title>
        <authorList>
            <person name="Youngblut N.D."/>
            <person name="Wirth J.S."/>
            <person name="Henriksen J.R."/>
            <person name="Smith M."/>
            <person name="Simon H."/>
            <person name="Metcalf W.W."/>
            <person name="Whitaker R.J."/>
        </authorList>
    </citation>
    <scope>NUCLEOTIDE SEQUENCE [LARGE SCALE GENOMIC DNA]</scope>
    <source>
        <strain evidence="1 2">2.F.T.2.6</strain>
    </source>
</reference>
<organism evidence="1 2">
    <name type="scientific">Methanosarcina mazei</name>
    <name type="common">Methanosarcina frisia</name>
    <dbReference type="NCBI Taxonomy" id="2209"/>
    <lineage>
        <taxon>Archaea</taxon>
        <taxon>Methanobacteriati</taxon>
        <taxon>Methanobacteriota</taxon>
        <taxon>Stenosarchaea group</taxon>
        <taxon>Methanomicrobia</taxon>
        <taxon>Methanosarcinales</taxon>
        <taxon>Methanosarcinaceae</taxon>
        <taxon>Methanosarcina</taxon>
    </lineage>
</organism>
<comment type="caution">
    <text evidence="1">The sequence shown here is derived from an EMBL/GenBank/DDBJ whole genome shotgun (WGS) entry which is preliminary data.</text>
</comment>
<dbReference type="AlphaFoldDB" id="A0A0F8CN13"/>
<evidence type="ECO:0000313" key="1">
    <source>
        <dbReference type="EMBL" id="KKG17532.1"/>
    </source>
</evidence>
<dbReference type="Proteomes" id="UP000034047">
    <property type="component" value="Unassembled WGS sequence"/>
</dbReference>
<accession>A0A0F8CN13</accession>
<dbReference type="GeneID" id="66135230"/>
<dbReference type="RefSeq" id="WP_048043456.1">
    <property type="nucleotide sequence ID" value="NZ_AP019780.1"/>
</dbReference>
<sequence>MEESTRHYLYKFYDRLYDNFIMFEKKMKNKSILISFLKTTKNSRNKLISESSLSSSKIPRNVLNLLLTEKLIQSNDDINKFVISAKGVWVVEKEKEIINEDIFLNYVNEEYFIEKIKPLNSKEKIILFSMIAARTFSEKSVIDLKKNSSIADSWKDIIDLSAEKLNSIGVISKKDIEDLYGTPGNEHLVSKLFRHNNYLASKVKQLYKSPGDQKYYLSIYDDSQFSKDKLSYLLWEVFAGNLSDQEKEEIISFLNDISSKKSIFVFELNEHIFSMPKYDVIIEDCLMDSIISKRKWEQLT</sequence>
<dbReference type="EMBL" id="JJOU01000046">
    <property type="protein sequence ID" value="KKG17532.1"/>
    <property type="molecule type" value="Genomic_DNA"/>
</dbReference>
<dbReference type="PATRIC" id="fig|2209.41.peg.3020"/>